<dbReference type="EMBL" id="AP025637">
    <property type="protein sequence ID" value="BDG74969.1"/>
    <property type="molecule type" value="Genomic_DNA"/>
</dbReference>
<gene>
    <name evidence="2" type="ORF">Rmf_48980</name>
</gene>
<dbReference type="PROSITE" id="PS00018">
    <property type="entry name" value="EF_HAND_1"/>
    <property type="match status" value="2"/>
</dbReference>
<reference evidence="2 3" key="1">
    <citation type="journal article" date="2016" name="Microbes Environ.">
        <title>Phylogenetically diverse aerobic anoxygenic phototrophic bacteria isolated from epilithic biofilms in Tama river, Japan.</title>
        <authorList>
            <person name="Hirose S."/>
            <person name="Matsuura K."/>
            <person name="Haruta S."/>
        </authorList>
    </citation>
    <scope>NUCLEOTIDE SEQUENCE [LARGE SCALE GENOMIC DNA]</scope>
    <source>
        <strain evidence="2 3">S08</strain>
    </source>
</reference>
<evidence type="ECO:0000256" key="1">
    <source>
        <dbReference type="SAM" id="SignalP"/>
    </source>
</evidence>
<organism evidence="2 3">
    <name type="scientific">Roseomonas fluvialis</name>
    <dbReference type="NCBI Taxonomy" id="1750527"/>
    <lineage>
        <taxon>Bacteria</taxon>
        <taxon>Pseudomonadati</taxon>
        <taxon>Pseudomonadota</taxon>
        <taxon>Alphaproteobacteria</taxon>
        <taxon>Acetobacterales</taxon>
        <taxon>Roseomonadaceae</taxon>
        <taxon>Roseomonas</taxon>
    </lineage>
</organism>
<keyword evidence="1" id="KW-0732">Signal</keyword>
<protein>
    <recommendedName>
        <fullName evidence="4">EF-hand domain-containing protein</fullName>
    </recommendedName>
</protein>
<dbReference type="InterPro" id="IPR018247">
    <property type="entry name" value="EF_Hand_1_Ca_BS"/>
</dbReference>
<feature type="signal peptide" evidence="1">
    <location>
        <begin position="1"/>
        <end position="17"/>
    </location>
</feature>
<feature type="chain" id="PRO_5046097954" description="EF-hand domain-containing protein" evidence="1">
    <location>
        <begin position="18"/>
        <end position="273"/>
    </location>
</feature>
<accession>A0ABN6P7Z0</accession>
<keyword evidence="3" id="KW-1185">Reference proteome</keyword>
<evidence type="ECO:0000313" key="3">
    <source>
        <dbReference type="Proteomes" id="UP000831327"/>
    </source>
</evidence>
<sequence>MKRLLLALMLVGTPAAAQGIPDALRGTWGQGACATPSALLHVTARSVARLPADGPARLVRLRGLRPFGDWTLGIGAGAEAPRVLLRAAGDGLETMEPDAKLRDDRLPGDTPVLQWQRCTTPPPGLAALHGEGLAVLAALERLEAACQGGTTAPCIAALVAVGDVSGDGMLGVAEVARLLRGTAWALAAQDGATPAALAGATGLGAAAALALARIAVEGLDFDGDGRLSVAELGQDRAQWPAGTGDPAGRPGALEALGEGAGLLRALLERVAGP</sequence>
<evidence type="ECO:0000313" key="2">
    <source>
        <dbReference type="EMBL" id="BDG74969.1"/>
    </source>
</evidence>
<dbReference type="RefSeq" id="WP_244457070.1">
    <property type="nucleotide sequence ID" value="NZ_AP025637.1"/>
</dbReference>
<name>A0ABN6P7Z0_9PROT</name>
<dbReference type="Proteomes" id="UP000831327">
    <property type="component" value="Chromosome"/>
</dbReference>
<evidence type="ECO:0008006" key="4">
    <source>
        <dbReference type="Google" id="ProtNLM"/>
    </source>
</evidence>
<proteinExistence type="predicted"/>